<name>A0A1F6BLM6_9BACT</name>
<evidence type="ECO:0000256" key="7">
    <source>
        <dbReference type="HAMAP-Rule" id="MF_01331"/>
    </source>
</evidence>
<dbReference type="GO" id="GO:0006412">
    <property type="term" value="P:translation"/>
    <property type="evidence" value="ECO:0007669"/>
    <property type="project" value="UniProtKB-UniRule"/>
</dbReference>
<dbReference type="Pfam" id="PF00237">
    <property type="entry name" value="Ribosomal_L22"/>
    <property type="match status" value="1"/>
</dbReference>
<evidence type="ECO:0000256" key="5">
    <source>
        <dbReference type="ARBA" id="ARBA00023274"/>
    </source>
</evidence>
<gene>
    <name evidence="7" type="primary">rplV</name>
    <name evidence="12" type="ORF">A2110_00810</name>
</gene>
<reference evidence="12 13" key="1">
    <citation type="journal article" date="2016" name="Nat. Commun.">
        <title>Thousands of microbial genomes shed light on interconnected biogeochemical processes in an aquifer system.</title>
        <authorList>
            <person name="Anantharaman K."/>
            <person name="Brown C.T."/>
            <person name="Hug L.A."/>
            <person name="Sharon I."/>
            <person name="Castelle C.J."/>
            <person name="Probst A.J."/>
            <person name="Thomas B.C."/>
            <person name="Singh A."/>
            <person name="Wilkins M.J."/>
            <person name="Karaoz U."/>
            <person name="Brodie E.L."/>
            <person name="Williams K.H."/>
            <person name="Hubbard S.S."/>
            <person name="Banfield J.F."/>
        </authorList>
    </citation>
    <scope>NUCLEOTIDE SEQUENCE [LARGE SCALE GENOMIC DNA]</scope>
</reference>
<dbReference type="GO" id="GO:0022625">
    <property type="term" value="C:cytosolic large ribosomal subunit"/>
    <property type="evidence" value="ECO:0007669"/>
    <property type="project" value="TreeGrafter"/>
</dbReference>
<dbReference type="Proteomes" id="UP000176273">
    <property type="component" value="Unassembled WGS sequence"/>
</dbReference>
<dbReference type="InterPro" id="IPR047867">
    <property type="entry name" value="Ribosomal_uL22_bac/org-type"/>
</dbReference>
<feature type="region of interest" description="Disordered" evidence="11">
    <location>
        <begin position="131"/>
        <end position="175"/>
    </location>
</feature>
<dbReference type="InterPro" id="IPR036394">
    <property type="entry name" value="Ribosomal_uL22_sf"/>
</dbReference>
<evidence type="ECO:0000313" key="13">
    <source>
        <dbReference type="Proteomes" id="UP000176273"/>
    </source>
</evidence>
<sequence>MAKAATQTHPTPDIKATLRFLHVAPQKVRRLTGLMRGVSVLEAEAALATLPQRAARPLLKLLHSACENARSTRNISKDRLYVARIMVDGGPVLKRVERLSRGGMSILSKSMSHVSLTLGEREAKPLSYRVPHIKKEKTKPEKKTERAPSRTSAAEPQAQRKSGRLQRLFQRKSMG</sequence>
<comment type="function">
    <text evidence="7">The globular domain of the protein is located near the polypeptide exit tunnel on the outside of the subunit, while an extended beta-hairpin is found that lines the wall of the exit tunnel in the center of the 70S ribosome.</text>
</comment>
<dbReference type="AlphaFoldDB" id="A0A1F6BLM6"/>
<dbReference type="GO" id="GO:0019843">
    <property type="term" value="F:rRNA binding"/>
    <property type="evidence" value="ECO:0007669"/>
    <property type="project" value="UniProtKB-UniRule"/>
</dbReference>
<evidence type="ECO:0000256" key="6">
    <source>
        <dbReference type="ARBA" id="ARBA00035207"/>
    </source>
</evidence>
<keyword evidence="2 7" id="KW-0699">rRNA-binding</keyword>
<dbReference type="STRING" id="1798468.A2110_00810"/>
<proteinExistence type="inferred from homology"/>
<dbReference type="InterPro" id="IPR001063">
    <property type="entry name" value="Ribosomal_uL22"/>
</dbReference>
<dbReference type="PANTHER" id="PTHR13501:SF8">
    <property type="entry name" value="LARGE RIBOSOMAL SUBUNIT PROTEIN UL22M"/>
    <property type="match status" value="1"/>
</dbReference>
<evidence type="ECO:0000256" key="8">
    <source>
        <dbReference type="RuleBase" id="RU004005"/>
    </source>
</evidence>
<comment type="subunit">
    <text evidence="7 9">Part of the 50S ribosomal subunit.</text>
</comment>
<comment type="similarity">
    <text evidence="1 7 8">Belongs to the universal ribosomal protein uL22 family.</text>
</comment>
<keyword evidence="4 7" id="KW-0689">Ribosomal protein</keyword>
<protein>
    <recommendedName>
        <fullName evidence="6 7">Large ribosomal subunit protein uL22</fullName>
    </recommendedName>
</protein>
<dbReference type="InterPro" id="IPR005727">
    <property type="entry name" value="Ribosomal_uL22_bac/chlpt-type"/>
</dbReference>
<organism evidence="12 13">
    <name type="scientific">Candidatus Jorgensenbacteria bacterium GWA1_54_12</name>
    <dbReference type="NCBI Taxonomy" id="1798468"/>
    <lineage>
        <taxon>Bacteria</taxon>
        <taxon>Candidatus Joergenseniibacteriota</taxon>
    </lineage>
</organism>
<evidence type="ECO:0000256" key="2">
    <source>
        <dbReference type="ARBA" id="ARBA00022730"/>
    </source>
</evidence>
<comment type="caution">
    <text evidence="12">The sequence shown here is derived from an EMBL/GenBank/DDBJ whole genome shotgun (WGS) entry which is preliminary data.</text>
</comment>
<dbReference type="GO" id="GO:0003735">
    <property type="term" value="F:structural constituent of ribosome"/>
    <property type="evidence" value="ECO:0007669"/>
    <property type="project" value="InterPro"/>
</dbReference>
<feature type="compositionally biased region" description="Basic and acidic residues" evidence="11">
    <location>
        <begin position="138"/>
        <end position="148"/>
    </location>
</feature>
<dbReference type="Gene3D" id="3.90.470.10">
    <property type="entry name" value="Ribosomal protein L22/L17"/>
    <property type="match status" value="1"/>
</dbReference>
<keyword evidence="3 7" id="KW-0694">RNA-binding</keyword>
<comment type="function">
    <text evidence="7 10">This protein binds specifically to 23S rRNA; its binding is stimulated by other ribosomal proteins, e.g., L4, L17, and L20. It is important during the early stages of 50S assembly. It makes multiple contacts with different domains of the 23S rRNA in the assembled 50S subunit and ribosome.</text>
</comment>
<evidence type="ECO:0000256" key="11">
    <source>
        <dbReference type="SAM" id="MobiDB-lite"/>
    </source>
</evidence>
<evidence type="ECO:0000313" key="12">
    <source>
        <dbReference type="EMBL" id="OGG37662.1"/>
    </source>
</evidence>
<evidence type="ECO:0000256" key="1">
    <source>
        <dbReference type="ARBA" id="ARBA00009451"/>
    </source>
</evidence>
<dbReference type="HAMAP" id="MF_01331_B">
    <property type="entry name" value="Ribosomal_uL22_B"/>
    <property type="match status" value="1"/>
</dbReference>
<evidence type="ECO:0000256" key="3">
    <source>
        <dbReference type="ARBA" id="ARBA00022884"/>
    </source>
</evidence>
<evidence type="ECO:0000256" key="10">
    <source>
        <dbReference type="RuleBase" id="RU004008"/>
    </source>
</evidence>
<evidence type="ECO:0000256" key="9">
    <source>
        <dbReference type="RuleBase" id="RU004006"/>
    </source>
</evidence>
<dbReference type="EMBL" id="MFKH01000006">
    <property type="protein sequence ID" value="OGG37662.1"/>
    <property type="molecule type" value="Genomic_DNA"/>
</dbReference>
<dbReference type="SUPFAM" id="SSF54843">
    <property type="entry name" value="Ribosomal protein L22"/>
    <property type="match status" value="1"/>
</dbReference>
<dbReference type="PANTHER" id="PTHR13501">
    <property type="entry name" value="CHLOROPLAST 50S RIBOSOMAL PROTEIN L22-RELATED"/>
    <property type="match status" value="1"/>
</dbReference>
<evidence type="ECO:0000256" key="4">
    <source>
        <dbReference type="ARBA" id="ARBA00022980"/>
    </source>
</evidence>
<keyword evidence="5 7" id="KW-0687">Ribonucleoprotein</keyword>
<accession>A0A1F6BLM6</accession>